<reference evidence="2 3" key="1">
    <citation type="submission" date="2024-09" db="EMBL/GenBank/DDBJ databases">
        <authorList>
            <person name="Sun Q."/>
            <person name="Mori K."/>
        </authorList>
    </citation>
    <scope>NUCLEOTIDE SEQUENCE [LARGE SCALE GENOMIC DNA]</scope>
    <source>
        <strain evidence="2 3">CGMCC 1.9126</strain>
    </source>
</reference>
<name>A0ABV6KMK2_9BACI</name>
<feature type="transmembrane region" description="Helical" evidence="1">
    <location>
        <begin position="49"/>
        <end position="73"/>
    </location>
</feature>
<comment type="caution">
    <text evidence="2">The sequence shown here is derived from an EMBL/GenBank/DDBJ whole genome shotgun (WGS) entry which is preliminary data.</text>
</comment>
<proteinExistence type="predicted"/>
<dbReference type="Proteomes" id="UP001589738">
    <property type="component" value="Unassembled WGS sequence"/>
</dbReference>
<accession>A0ABV6KMK2</accession>
<evidence type="ECO:0000313" key="3">
    <source>
        <dbReference type="Proteomes" id="UP001589738"/>
    </source>
</evidence>
<dbReference type="RefSeq" id="WP_160545443.1">
    <property type="nucleotide sequence ID" value="NZ_JBHLUU010000016.1"/>
</dbReference>
<keyword evidence="1" id="KW-0812">Transmembrane</keyword>
<keyword evidence="1" id="KW-1133">Transmembrane helix</keyword>
<gene>
    <name evidence="2" type="ORF">ACFFHF_04440</name>
</gene>
<dbReference type="EMBL" id="JBHLUU010000016">
    <property type="protein sequence ID" value="MFC0474546.1"/>
    <property type="molecule type" value="Genomic_DNA"/>
</dbReference>
<feature type="transmembrane region" description="Helical" evidence="1">
    <location>
        <begin position="79"/>
        <end position="99"/>
    </location>
</feature>
<evidence type="ECO:0000256" key="1">
    <source>
        <dbReference type="SAM" id="Phobius"/>
    </source>
</evidence>
<protein>
    <submittedName>
        <fullName evidence="2">Uncharacterized protein</fullName>
    </submittedName>
</protein>
<evidence type="ECO:0000313" key="2">
    <source>
        <dbReference type="EMBL" id="MFC0474546.1"/>
    </source>
</evidence>
<keyword evidence="1" id="KW-0472">Membrane</keyword>
<sequence>MNIRYLGALGFGIGGLIVGLSGDYFIFAIFFMGLIGSAILSIPTRSMKFAIFITLIGIFGFVIGFTNIFRPIYENIPPAFITLTAAAVAGIILGHAALLSRKVQK</sequence>
<feature type="transmembrane region" description="Helical" evidence="1">
    <location>
        <begin position="24"/>
        <end position="42"/>
    </location>
</feature>
<organism evidence="2 3">
    <name type="scientific">Robertmurraya beringensis</name>
    <dbReference type="NCBI Taxonomy" id="641660"/>
    <lineage>
        <taxon>Bacteria</taxon>
        <taxon>Bacillati</taxon>
        <taxon>Bacillota</taxon>
        <taxon>Bacilli</taxon>
        <taxon>Bacillales</taxon>
        <taxon>Bacillaceae</taxon>
        <taxon>Robertmurraya</taxon>
    </lineage>
</organism>
<keyword evidence="3" id="KW-1185">Reference proteome</keyword>